<keyword evidence="4" id="KW-0067">ATP-binding</keyword>
<evidence type="ECO:0000256" key="4">
    <source>
        <dbReference type="ARBA" id="ARBA00022840"/>
    </source>
</evidence>
<dbReference type="STRING" id="265719.SAMN04488509_101743"/>
<gene>
    <name evidence="6" type="ORF">SAMN04488509_101743</name>
</gene>
<dbReference type="GO" id="GO:0005524">
    <property type="term" value="F:ATP binding"/>
    <property type="evidence" value="ECO:0007669"/>
    <property type="project" value="UniProtKB-KW"/>
</dbReference>
<dbReference type="CDD" id="cd24008">
    <property type="entry name" value="ASKHA_NBD_GLK"/>
    <property type="match status" value="1"/>
</dbReference>
<evidence type="ECO:0000313" key="6">
    <source>
        <dbReference type="EMBL" id="SDD21257.1"/>
    </source>
</evidence>
<dbReference type="EMBL" id="FNAG01000001">
    <property type="protein sequence ID" value="SDD21257.1"/>
    <property type="molecule type" value="Genomic_DNA"/>
</dbReference>
<dbReference type="InterPro" id="IPR003836">
    <property type="entry name" value="Glucokinase"/>
</dbReference>
<dbReference type="GO" id="GO:0005536">
    <property type="term" value="F:D-glucose binding"/>
    <property type="evidence" value="ECO:0007669"/>
    <property type="project" value="InterPro"/>
</dbReference>
<dbReference type="Proteomes" id="UP000199603">
    <property type="component" value="Unassembled WGS sequence"/>
</dbReference>
<evidence type="ECO:0000256" key="1">
    <source>
        <dbReference type="ARBA" id="ARBA00022679"/>
    </source>
</evidence>
<evidence type="ECO:0000313" key="7">
    <source>
        <dbReference type="Proteomes" id="UP000199603"/>
    </source>
</evidence>
<keyword evidence="1" id="KW-0808">Transferase</keyword>
<protein>
    <submittedName>
        <fullName evidence="6">Glucokinase</fullName>
    </submittedName>
</protein>
<dbReference type="SUPFAM" id="SSF53067">
    <property type="entry name" value="Actin-like ATPase domain"/>
    <property type="match status" value="1"/>
</dbReference>
<dbReference type="GO" id="GO:0004340">
    <property type="term" value="F:glucokinase activity"/>
    <property type="evidence" value="ECO:0007669"/>
    <property type="project" value="InterPro"/>
</dbReference>
<accession>A0A1G6SYE7</accession>
<keyword evidence="7" id="KW-1185">Reference proteome</keyword>
<dbReference type="Pfam" id="PF02685">
    <property type="entry name" value="Glucokinase"/>
    <property type="match status" value="1"/>
</dbReference>
<dbReference type="GO" id="GO:0006096">
    <property type="term" value="P:glycolytic process"/>
    <property type="evidence" value="ECO:0007669"/>
    <property type="project" value="InterPro"/>
</dbReference>
<proteinExistence type="inferred from homology"/>
<evidence type="ECO:0000256" key="2">
    <source>
        <dbReference type="ARBA" id="ARBA00022741"/>
    </source>
</evidence>
<dbReference type="PANTHER" id="PTHR47690">
    <property type="entry name" value="GLUCOKINASE"/>
    <property type="match status" value="1"/>
</dbReference>
<dbReference type="Gene3D" id="3.30.420.40">
    <property type="match status" value="1"/>
</dbReference>
<dbReference type="InterPro" id="IPR043129">
    <property type="entry name" value="ATPase_NBD"/>
</dbReference>
<evidence type="ECO:0000256" key="3">
    <source>
        <dbReference type="ARBA" id="ARBA00022777"/>
    </source>
</evidence>
<sequence>MVAAEYRSIAATLSALFALRFPGHTMGFIHTLAADVGGTNARLAWVEVESGGRSAPMVLSAKTYRCADFSGLPAIIERFLSEHPGRPAALALACAGLRHGREVINRNLPWRLLLDPLESLAGEAPLHLSNDFEALARATRWVAADAGVNLFAGDVGETRAPVLVLGPGTGLGAALRVPVADAEVVVPTEGGQAGFAPASDLEAAVLDLLRDELGHVCTEAVLSGPGLLRLYRALGQLRDQVAALESPEAVGAAAVAGEDVLAVEAVRVFWGALASICGNSVLSLGAYGGVLLAGGILPRLMPLFDAGEFARRFCDKGGLAPVLAQVPVRLIEHGQLGIVGAAMAAAPTV</sequence>
<dbReference type="PANTHER" id="PTHR47690:SF1">
    <property type="entry name" value="GLUCOKINASE"/>
    <property type="match status" value="1"/>
</dbReference>
<dbReference type="InterPro" id="IPR050201">
    <property type="entry name" value="Bacterial_glucokinase"/>
</dbReference>
<dbReference type="GO" id="GO:0005829">
    <property type="term" value="C:cytosol"/>
    <property type="evidence" value="ECO:0007669"/>
    <property type="project" value="TreeGrafter"/>
</dbReference>
<dbReference type="OrthoDB" id="9800595at2"/>
<dbReference type="Gene3D" id="3.40.367.20">
    <property type="match status" value="1"/>
</dbReference>
<dbReference type="NCBIfam" id="NF009073">
    <property type="entry name" value="PRK12408.1"/>
    <property type="match status" value="1"/>
</dbReference>
<dbReference type="AlphaFoldDB" id="A0A1G6SYE7"/>
<organism evidence="6 7">
    <name type="scientific">Aquimonas voraii</name>
    <dbReference type="NCBI Taxonomy" id="265719"/>
    <lineage>
        <taxon>Bacteria</taxon>
        <taxon>Pseudomonadati</taxon>
        <taxon>Pseudomonadota</taxon>
        <taxon>Gammaproteobacteria</taxon>
        <taxon>Lysobacterales</taxon>
        <taxon>Lysobacteraceae</taxon>
        <taxon>Aquimonas</taxon>
    </lineage>
</organism>
<keyword evidence="3 6" id="KW-0418">Kinase</keyword>
<reference evidence="6 7" key="1">
    <citation type="submission" date="2016-10" db="EMBL/GenBank/DDBJ databases">
        <authorList>
            <person name="de Groot N.N."/>
        </authorList>
    </citation>
    <scope>NUCLEOTIDE SEQUENCE [LARGE SCALE GENOMIC DNA]</scope>
    <source>
        <strain evidence="6 7">DSM 16957</strain>
    </source>
</reference>
<name>A0A1G6SYE7_9GAMM</name>
<evidence type="ECO:0000256" key="5">
    <source>
        <dbReference type="RuleBase" id="RU004046"/>
    </source>
</evidence>
<keyword evidence="2" id="KW-0547">Nucleotide-binding</keyword>
<comment type="similarity">
    <text evidence="5">Belongs to the bacterial glucokinase family.</text>
</comment>